<gene>
    <name evidence="8" type="ORF">GNI_133250</name>
</gene>
<dbReference type="PANTHER" id="PTHR11101">
    <property type="entry name" value="PHOSPHATE TRANSPORTER"/>
    <property type="match status" value="1"/>
</dbReference>
<feature type="transmembrane region" description="Helical" evidence="7">
    <location>
        <begin position="401"/>
        <end position="423"/>
    </location>
</feature>
<accession>A0A023B1U5</accession>
<evidence type="ECO:0000256" key="2">
    <source>
        <dbReference type="ARBA" id="ARBA00022448"/>
    </source>
</evidence>
<feature type="transmembrane region" description="Helical" evidence="7">
    <location>
        <begin position="85"/>
        <end position="104"/>
    </location>
</feature>
<keyword evidence="3 7" id="KW-0592">Phosphate transport</keyword>
<dbReference type="InterPro" id="IPR001204">
    <property type="entry name" value="Phos_transporter"/>
</dbReference>
<dbReference type="VEuPathDB" id="CryptoDB:GNI_133250"/>
<keyword evidence="2 7" id="KW-0813">Transport</keyword>
<keyword evidence="4 7" id="KW-0812">Transmembrane</keyword>
<name>A0A023B1U5_GRENI</name>
<dbReference type="Pfam" id="PF01384">
    <property type="entry name" value="PHO4"/>
    <property type="match status" value="1"/>
</dbReference>
<evidence type="ECO:0000256" key="6">
    <source>
        <dbReference type="ARBA" id="ARBA00023136"/>
    </source>
</evidence>
<keyword evidence="9" id="KW-1185">Reference proteome</keyword>
<comment type="similarity">
    <text evidence="7">Belongs to the inorganic phosphate transporter (PiT) (TC 2.A.20) family.</text>
</comment>
<dbReference type="EMBL" id="AFNH02000991">
    <property type="protein sequence ID" value="EZG46757.1"/>
    <property type="molecule type" value="Genomic_DNA"/>
</dbReference>
<feature type="transmembrane region" description="Helical" evidence="7">
    <location>
        <begin position="6"/>
        <end position="25"/>
    </location>
</feature>
<dbReference type="GeneID" id="22914688"/>
<evidence type="ECO:0000256" key="4">
    <source>
        <dbReference type="ARBA" id="ARBA00022692"/>
    </source>
</evidence>
<reference evidence="8" key="1">
    <citation type="submission" date="2013-12" db="EMBL/GenBank/DDBJ databases">
        <authorList>
            <person name="Omoto C.K."/>
            <person name="Sibley D."/>
            <person name="Venepally P."/>
            <person name="Hadjithomas M."/>
            <person name="Karamycheva S."/>
            <person name="Brunk B."/>
            <person name="Roos D."/>
            <person name="Caler E."/>
            <person name="Lorenzi H."/>
        </authorList>
    </citation>
    <scope>NUCLEOTIDE SEQUENCE</scope>
</reference>
<keyword evidence="6 7" id="KW-0472">Membrane</keyword>
<evidence type="ECO:0000256" key="5">
    <source>
        <dbReference type="ARBA" id="ARBA00022989"/>
    </source>
</evidence>
<dbReference type="GO" id="GO:0005315">
    <property type="term" value="F:phosphate transmembrane transporter activity"/>
    <property type="evidence" value="ECO:0007669"/>
    <property type="project" value="InterPro"/>
</dbReference>
<feature type="transmembrane region" description="Helical" evidence="7">
    <location>
        <begin position="143"/>
        <end position="167"/>
    </location>
</feature>
<evidence type="ECO:0000256" key="1">
    <source>
        <dbReference type="ARBA" id="ARBA00004141"/>
    </source>
</evidence>
<feature type="transmembrane region" description="Helical" evidence="7">
    <location>
        <begin position="509"/>
        <end position="531"/>
    </location>
</feature>
<evidence type="ECO:0000313" key="9">
    <source>
        <dbReference type="Proteomes" id="UP000019763"/>
    </source>
</evidence>
<comment type="caution">
    <text evidence="8">The sequence shown here is derived from an EMBL/GenBank/DDBJ whole genome shotgun (WGS) entry which is preliminary data.</text>
</comment>
<feature type="transmembrane region" description="Helical" evidence="7">
    <location>
        <begin position="179"/>
        <end position="198"/>
    </location>
</feature>
<proteinExistence type="inferred from homology"/>
<dbReference type="PANTHER" id="PTHR11101:SF80">
    <property type="entry name" value="PHOSPHATE TRANSPORTER"/>
    <property type="match status" value="1"/>
</dbReference>
<dbReference type="OrthoDB" id="430309at2759"/>
<dbReference type="GO" id="GO:0035435">
    <property type="term" value="P:phosphate ion transmembrane transport"/>
    <property type="evidence" value="ECO:0007669"/>
    <property type="project" value="TreeGrafter"/>
</dbReference>
<feature type="transmembrane region" description="Helical" evidence="7">
    <location>
        <begin position="444"/>
        <end position="470"/>
    </location>
</feature>
<dbReference type="GO" id="GO:0016020">
    <property type="term" value="C:membrane"/>
    <property type="evidence" value="ECO:0007669"/>
    <property type="project" value="UniProtKB-SubCell"/>
</dbReference>
<evidence type="ECO:0000256" key="7">
    <source>
        <dbReference type="RuleBase" id="RU363058"/>
    </source>
</evidence>
<comment type="function">
    <text evidence="7">Sodium-phosphate symporter.</text>
</comment>
<evidence type="ECO:0000313" key="8">
    <source>
        <dbReference type="EMBL" id="EZG46757.1"/>
    </source>
</evidence>
<dbReference type="Proteomes" id="UP000019763">
    <property type="component" value="Unassembled WGS sequence"/>
</dbReference>
<protein>
    <recommendedName>
        <fullName evidence="7">Phosphate transporter</fullName>
    </recommendedName>
</protein>
<dbReference type="RefSeq" id="XP_011132266.1">
    <property type="nucleotide sequence ID" value="XM_011133964.1"/>
</dbReference>
<dbReference type="eggNOG" id="KOG2493">
    <property type="taxonomic scope" value="Eukaryota"/>
</dbReference>
<keyword evidence="5 7" id="KW-1133">Transmembrane helix</keyword>
<dbReference type="OMA" id="MQAFCIA"/>
<sequence>MLTEYTWAVVVGAIFCFTLGAGMGANDVANNFGTSVGSRSISLRGALVIAAIFELIGSVGLGASVTDAVRKGVYYPERFGELPDFLLIANLTTLLTVTVWLFVASSIKMSVSTTHSMIGSFMGCGLAISPQAVHWAYLGQVVIAWFAAPALSMITAACFYVLIRKFILRNGNPVSRGELLLPFLVLYVCGIIAIYLVFNNPVVMSNKTCRQKVDGKIVDISPCKLTQWVSAHLGTAWGIAIGASFALALIFYWPLRWWIHRSMINDERIAEDAKLAALMAMEEDSQTASRESAQSADEDTEDGEQTGCKIRAKQALANAPWNRDIHAEAEEDNENVHELAVLTEKFDWRGEAYFKALQTVSAALACLVHGSNDVSNAAAPFSSIYSIYKEGAFLDSVAVPIWVLVLGGSSISIGLMTLGYKVIQTVGIELLHMSAPKGFSVEMSIFTITIICSFLGFSISSTHIGVGAMIGVGLMDRHIDPETGEDITQKTLGYLNFRAINWPLAGKLAVSWVGTIILCALGSYLIFSFAIHSPTKVARFIPCLGQVVDNQCVTTQDLSPFLV</sequence>
<comment type="subcellular location">
    <subcellularLocation>
        <location evidence="1 7">Membrane</location>
        <topology evidence="1 7">Multi-pass membrane protein</topology>
    </subcellularLocation>
</comment>
<feature type="transmembrane region" description="Helical" evidence="7">
    <location>
        <begin position="235"/>
        <end position="255"/>
    </location>
</feature>
<feature type="transmembrane region" description="Helical" evidence="7">
    <location>
        <begin position="46"/>
        <end position="65"/>
    </location>
</feature>
<evidence type="ECO:0000256" key="3">
    <source>
        <dbReference type="ARBA" id="ARBA00022592"/>
    </source>
</evidence>
<dbReference type="AlphaFoldDB" id="A0A023B1U5"/>
<organism evidence="8 9">
    <name type="scientific">Gregarina niphandrodes</name>
    <name type="common">Septate eugregarine</name>
    <dbReference type="NCBI Taxonomy" id="110365"/>
    <lineage>
        <taxon>Eukaryota</taxon>
        <taxon>Sar</taxon>
        <taxon>Alveolata</taxon>
        <taxon>Apicomplexa</taxon>
        <taxon>Conoidasida</taxon>
        <taxon>Gregarinasina</taxon>
        <taxon>Eugregarinorida</taxon>
        <taxon>Gregarinidae</taxon>
        <taxon>Gregarina</taxon>
    </lineage>
</organism>